<feature type="compositionally biased region" description="Low complexity" evidence="1">
    <location>
        <begin position="1169"/>
        <end position="1180"/>
    </location>
</feature>
<feature type="compositionally biased region" description="Polar residues" evidence="1">
    <location>
        <begin position="824"/>
        <end position="838"/>
    </location>
</feature>
<name>A0A833J3R4_9HYPH</name>
<feature type="compositionally biased region" description="Polar residues" evidence="1">
    <location>
        <begin position="529"/>
        <end position="539"/>
    </location>
</feature>
<feature type="compositionally biased region" description="Low complexity" evidence="1">
    <location>
        <begin position="1008"/>
        <end position="1021"/>
    </location>
</feature>
<feature type="region of interest" description="Disordered" evidence="1">
    <location>
        <begin position="254"/>
        <end position="1231"/>
    </location>
</feature>
<evidence type="ECO:0000313" key="3">
    <source>
        <dbReference type="Proteomes" id="UP000469949"/>
    </source>
</evidence>
<evidence type="ECO:0000256" key="1">
    <source>
        <dbReference type="SAM" id="MobiDB-lite"/>
    </source>
</evidence>
<feature type="compositionally biased region" description="Basic and acidic residues" evidence="1">
    <location>
        <begin position="1025"/>
        <end position="1035"/>
    </location>
</feature>
<evidence type="ECO:0000313" key="2">
    <source>
        <dbReference type="EMBL" id="KAB7784025.1"/>
    </source>
</evidence>
<feature type="compositionally biased region" description="Polar residues" evidence="1">
    <location>
        <begin position="855"/>
        <end position="865"/>
    </location>
</feature>
<reference evidence="2 3" key="1">
    <citation type="submission" date="2019-10" db="EMBL/GenBank/DDBJ databases">
        <title>Draft Genome Sequence of the Caffeine Degrading Methylotroph Methylorubrum populi PINKEL.</title>
        <authorList>
            <person name="Dawson S.C."/>
            <person name="Zhang X."/>
            <person name="Wright M.E."/>
            <person name="Sharma G."/>
            <person name="Langner J.T."/>
            <person name="Ditty J.L."/>
            <person name="Subuyuj G.A."/>
        </authorList>
    </citation>
    <scope>NUCLEOTIDE SEQUENCE [LARGE SCALE GENOMIC DNA]</scope>
    <source>
        <strain evidence="2 3">Pinkel</strain>
    </source>
</reference>
<accession>A0A833J3R4</accession>
<feature type="compositionally biased region" description="Basic and acidic residues" evidence="1">
    <location>
        <begin position="799"/>
        <end position="809"/>
    </location>
</feature>
<feature type="compositionally biased region" description="Polar residues" evidence="1">
    <location>
        <begin position="1094"/>
        <end position="1112"/>
    </location>
</feature>
<comment type="caution">
    <text evidence="2">The sequence shown here is derived from an EMBL/GenBank/DDBJ whole genome shotgun (WGS) entry which is preliminary data.</text>
</comment>
<dbReference type="EMBL" id="WEKV01000014">
    <property type="protein sequence ID" value="KAB7784025.1"/>
    <property type="molecule type" value="Genomic_DNA"/>
</dbReference>
<protein>
    <submittedName>
        <fullName evidence="2">Uncharacterized protein</fullName>
    </submittedName>
</protein>
<feature type="compositionally biased region" description="Basic and acidic residues" evidence="1">
    <location>
        <begin position="1056"/>
        <end position="1068"/>
    </location>
</feature>
<gene>
    <name evidence="2" type="ORF">F8B43_3948</name>
</gene>
<organism evidence="2 3">
    <name type="scientific">Methylorubrum populi</name>
    <dbReference type="NCBI Taxonomy" id="223967"/>
    <lineage>
        <taxon>Bacteria</taxon>
        <taxon>Pseudomonadati</taxon>
        <taxon>Pseudomonadota</taxon>
        <taxon>Alphaproteobacteria</taxon>
        <taxon>Hyphomicrobiales</taxon>
        <taxon>Methylobacteriaceae</taxon>
        <taxon>Methylorubrum</taxon>
    </lineage>
</organism>
<feature type="compositionally biased region" description="Polar residues" evidence="1">
    <location>
        <begin position="886"/>
        <end position="896"/>
    </location>
</feature>
<feature type="region of interest" description="Disordered" evidence="1">
    <location>
        <begin position="146"/>
        <end position="181"/>
    </location>
</feature>
<feature type="compositionally biased region" description="Polar residues" evidence="1">
    <location>
        <begin position="735"/>
        <end position="745"/>
    </location>
</feature>
<feature type="compositionally biased region" description="Basic and acidic residues" evidence="1">
    <location>
        <begin position="406"/>
        <end position="418"/>
    </location>
</feature>
<sequence length="1252" mass="124462">MSTVIPFFRPSSARQGNWSQQELAEFYRVEAALLRAGFSIASEQGLSDEGEPWFVFCRPDGDAIIHFAKIDGSYLIASEALDRPVRGTDFRTLIDQIARLHPHLLPIPAAGTATTLVVHPAALLAALVAAIALSLSSEDAHAGPLVAGGEGLSAPSATQGGGPAPGQPQSKAGGGSGDRETDRKQMEAIILSAMIFAAEAMAVDHRAVSAELNLDFADGAGNALSPVAQGDAAQASGTAFGSGRGGVSAQPAVLTAQGSGTNPDARPQPASETFPTASRVDPTSVARTEFGSEAPKSPASQNQPLAPGFGSDVLLTGASVEASAAKSSAQPTSTSGRSESAAPAADVPGPDSGDQHAGSAAIAEPASPARPGQALSSDAGSGPARPAWVQDMVQAVTTRVPSPEASSRDAEDRGHGRPAEAAVGNDPKVDATGPGNGRVDGAGRDREASAKTAAEPHQTGDQAASGHGKAGGAQGRGVPAETATESTSAAEQARPGQGSADRADQDRGAPAMTAVGRSPNAEQVAPHPGQSSARGQDQAASGEASHDTRAEQTGAINGQVNTVGPAEASSPEGASGHSRQTAPAGGGNGRPSGVDRDEAAPAQAEAAHGSSVETSHRGSGNAGTVAQERGPQAEAATESKPPIEQTGRGNDYASVVSRQEAATAPSEDGNPTPAAQTGHGSGHAGVVAQERPPQAQDAAGNNPRSVQSGPSEGRADASGPGSARAEAAIGERPEAQQSGHANGQETAHDQGSLRQAGAVPGNDPQIEPTGTRNGQGQGSHGEPESVAPREPGSGGSALGRDRSSSDANERGSTAQAEAARPKTEPSTNRGNGHSSASAERNDQRVPEAHGPGATDTVSSHGSPDTSGEARSDAASTTKADPALDSVSATHGSNKFSATELPGGGREPTDRAAPEHAAAAEQTPVAADGRAQNLTSSPPEHGRGNAIGQSADHASNAAASEPSNGDVSGTKDHGSVPSDAAVASSSNHHVGGAGPQASHAQDETASHGPNPAAEAAIPASVAHDSILQDRGSDRAVAENAVGHGASPKSDGLNASAKGEHIQTEPDGPHDGAGPVVDRPIPAADPPATVQGVDKNGQSVPSADPNPTSPSAPVSQDEIATAHPDRGPVDDGPSVGGRADREAPGHAAQPVRADPPTEPAVHLEADRADGPSAISPSSSAASHGTSGQAKPGRPSPPPAAIDAEGNLVFHTDAHQDPVPPALPQGPDEATPHHAVGLIGVSDQAHPVHDLYHHT</sequence>
<dbReference type="Proteomes" id="UP000469949">
    <property type="component" value="Unassembled WGS sequence"/>
</dbReference>
<dbReference type="RefSeq" id="WP_152278104.1">
    <property type="nucleotide sequence ID" value="NZ_WEKV01000014.1"/>
</dbReference>
<feature type="compositionally biased region" description="Low complexity" evidence="1">
    <location>
        <begin position="476"/>
        <end position="491"/>
    </location>
</feature>
<feature type="compositionally biased region" description="Low complexity" evidence="1">
    <location>
        <begin position="318"/>
        <end position="329"/>
    </location>
</feature>
<feature type="compositionally biased region" description="Low complexity" evidence="1">
    <location>
        <begin position="974"/>
        <end position="985"/>
    </location>
</feature>
<dbReference type="AlphaFoldDB" id="A0A833J3R4"/>
<feature type="compositionally biased region" description="Polar residues" evidence="1">
    <location>
        <begin position="956"/>
        <end position="966"/>
    </location>
</feature>
<proteinExistence type="predicted"/>